<feature type="region of interest" description="Disordered" evidence="2">
    <location>
        <begin position="823"/>
        <end position="863"/>
    </location>
</feature>
<dbReference type="PANTHER" id="PTHR22929">
    <property type="entry name" value="RNA POLYMERASE III TRANSCRIPTION INITIATION FACTOR B"/>
    <property type="match status" value="1"/>
</dbReference>
<dbReference type="RefSeq" id="XP_035665973.1">
    <property type="nucleotide sequence ID" value="XM_035810080.1"/>
</dbReference>
<feature type="region of interest" description="Disordered" evidence="2">
    <location>
        <begin position="1"/>
        <end position="401"/>
    </location>
</feature>
<feature type="compositionally biased region" description="Basic and acidic residues" evidence="2">
    <location>
        <begin position="163"/>
        <end position="175"/>
    </location>
</feature>
<dbReference type="GO" id="GO:0001156">
    <property type="term" value="F:TFIIIC-class transcription factor complex binding"/>
    <property type="evidence" value="ECO:0000318"/>
    <property type="project" value="GO_Central"/>
</dbReference>
<dbReference type="InterPro" id="IPR039467">
    <property type="entry name" value="TFIIIB_B''_Myb"/>
</dbReference>
<reference evidence="4" key="1">
    <citation type="journal article" date="2020" name="Nat. Ecol. Evol.">
        <title>Deeply conserved synteny resolves early events in vertebrate evolution.</title>
        <authorList>
            <person name="Simakov O."/>
            <person name="Marletaz F."/>
            <person name="Yue J.X."/>
            <person name="O'Connell B."/>
            <person name="Jenkins J."/>
            <person name="Brandt A."/>
            <person name="Calef R."/>
            <person name="Tung C.H."/>
            <person name="Huang T.K."/>
            <person name="Schmutz J."/>
            <person name="Satoh N."/>
            <person name="Yu J.K."/>
            <person name="Putnam N.H."/>
            <person name="Green R.E."/>
            <person name="Rokhsar D.S."/>
        </authorList>
    </citation>
    <scope>NUCLEOTIDE SEQUENCE [LARGE SCALE GENOMIC DNA]</scope>
    <source>
        <strain evidence="4">S238N-H82</strain>
    </source>
</reference>
<feature type="compositionally biased region" description="Basic and acidic residues" evidence="2">
    <location>
        <begin position="90"/>
        <end position="110"/>
    </location>
</feature>
<dbReference type="InterPro" id="IPR009057">
    <property type="entry name" value="Homeodomain-like_sf"/>
</dbReference>
<accession>A0A9J7HVD8</accession>
<evidence type="ECO:0000259" key="3">
    <source>
        <dbReference type="SMART" id="SM00717"/>
    </source>
</evidence>
<dbReference type="KEGG" id="bfo:118409212"/>
<feature type="domain" description="Myb-like" evidence="3">
    <location>
        <begin position="457"/>
        <end position="505"/>
    </location>
</feature>
<feature type="compositionally biased region" description="Basic and acidic residues" evidence="2">
    <location>
        <begin position="362"/>
        <end position="372"/>
    </location>
</feature>
<dbReference type="CDD" id="cd00167">
    <property type="entry name" value="SANT"/>
    <property type="match status" value="1"/>
</dbReference>
<dbReference type="AlphaFoldDB" id="A0A9J7HVD8"/>
<feature type="coiled-coil region" evidence="1">
    <location>
        <begin position="492"/>
        <end position="519"/>
    </location>
</feature>
<protein>
    <submittedName>
        <fullName evidence="5">Glutamic acid-rich protein-like</fullName>
    </submittedName>
</protein>
<feature type="compositionally biased region" description="Low complexity" evidence="2">
    <location>
        <begin position="823"/>
        <end position="833"/>
    </location>
</feature>
<feature type="compositionally biased region" description="Basic and acidic residues" evidence="2">
    <location>
        <begin position="137"/>
        <end position="155"/>
    </location>
</feature>
<evidence type="ECO:0000313" key="4">
    <source>
        <dbReference type="Proteomes" id="UP000001554"/>
    </source>
</evidence>
<dbReference type="Pfam" id="PF15963">
    <property type="entry name" value="Myb_DNA-bind_7"/>
    <property type="match status" value="1"/>
</dbReference>
<feature type="region of interest" description="Disordered" evidence="2">
    <location>
        <begin position="915"/>
        <end position="937"/>
    </location>
</feature>
<feature type="compositionally biased region" description="Low complexity" evidence="2">
    <location>
        <begin position="47"/>
        <end position="63"/>
    </location>
</feature>
<feature type="compositionally biased region" description="Basic and acidic residues" evidence="2">
    <location>
        <begin position="34"/>
        <end position="46"/>
    </location>
</feature>
<name>A0A9J7HVD8_BRAFL</name>
<dbReference type="OrthoDB" id="272624at2759"/>
<feature type="compositionally biased region" description="Basic and acidic residues" evidence="2">
    <location>
        <begin position="211"/>
        <end position="227"/>
    </location>
</feature>
<dbReference type="SUPFAM" id="SSF46689">
    <property type="entry name" value="Homeodomain-like"/>
    <property type="match status" value="1"/>
</dbReference>
<gene>
    <name evidence="5" type="primary">LOC118409212</name>
</gene>
<feature type="compositionally biased region" description="Polar residues" evidence="2">
    <location>
        <begin position="834"/>
        <end position="860"/>
    </location>
</feature>
<dbReference type="PANTHER" id="PTHR22929:SF0">
    <property type="entry name" value="TRANSCRIPTION FACTOR TFIIIB COMPONENT B'' HOMOLOG"/>
    <property type="match status" value="1"/>
</dbReference>
<feature type="region of interest" description="Disordered" evidence="2">
    <location>
        <begin position="521"/>
        <end position="724"/>
    </location>
</feature>
<proteinExistence type="predicted"/>
<reference evidence="5" key="2">
    <citation type="submission" date="2025-08" db="UniProtKB">
        <authorList>
            <consortium name="RefSeq"/>
        </authorList>
    </citation>
    <scope>IDENTIFICATION</scope>
    <source>
        <strain evidence="5">S238N-H82</strain>
        <tissue evidence="5">Testes</tissue>
    </source>
</reference>
<feature type="compositionally biased region" description="Acidic residues" evidence="2">
    <location>
        <begin position="373"/>
        <end position="400"/>
    </location>
</feature>
<evidence type="ECO:0000313" key="5">
    <source>
        <dbReference type="RefSeq" id="XP_035665973.1"/>
    </source>
</evidence>
<feature type="compositionally biased region" description="Polar residues" evidence="2">
    <location>
        <begin position="111"/>
        <end position="131"/>
    </location>
</feature>
<keyword evidence="4" id="KW-1185">Reference proteome</keyword>
<dbReference type="SMART" id="SM00717">
    <property type="entry name" value="SANT"/>
    <property type="match status" value="1"/>
</dbReference>
<dbReference type="InterPro" id="IPR001005">
    <property type="entry name" value="SANT/Myb"/>
</dbReference>
<dbReference type="GO" id="GO:0000126">
    <property type="term" value="C:transcription factor TFIIIB complex"/>
    <property type="evidence" value="ECO:0000318"/>
    <property type="project" value="GO_Central"/>
</dbReference>
<evidence type="ECO:0000256" key="1">
    <source>
        <dbReference type="SAM" id="Coils"/>
    </source>
</evidence>
<feature type="compositionally biased region" description="Basic residues" evidence="2">
    <location>
        <begin position="537"/>
        <end position="552"/>
    </location>
</feature>
<feature type="compositionally biased region" description="Acidic residues" evidence="2">
    <location>
        <begin position="619"/>
        <end position="629"/>
    </location>
</feature>
<dbReference type="Proteomes" id="UP000001554">
    <property type="component" value="Chromosome 2"/>
</dbReference>
<keyword evidence="1" id="KW-0175">Coiled coil</keyword>
<dbReference type="GeneID" id="118409212"/>
<organism evidence="4 5">
    <name type="scientific">Branchiostoma floridae</name>
    <name type="common">Florida lancelet</name>
    <name type="synonym">Amphioxus</name>
    <dbReference type="NCBI Taxonomy" id="7739"/>
    <lineage>
        <taxon>Eukaryota</taxon>
        <taxon>Metazoa</taxon>
        <taxon>Chordata</taxon>
        <taxon>Cephalochordata</taxon>
        <taxon>Leptocardii</taxon>
        <taxon>Amphioxiformes</taxon>
        <taxon>Branchiostomatidae</taxon>
        <taxon>Branchiostoma</taxon>
    </lineage>
</organism>
<evidence type="ECO:0000256" key="2">
    <source>
        <dbReference type="SAM" id="MobiDB-lite"/>
    </source>
</evidence>
<dbReference type="GO" id="GO:0070898">
    <property type="term" value="P:RNA polymerase III preinitiation complex assembly"/>
    <property type="evidence" value="ECO:0000318"/>
    <property type="project" value="GO_Central"/>
</dbReference>
<sequence>MRRARAVFRPNVKSVAAASRGKAPSAKETPAKVTNKEPKAPDKQEKVTAQAAEQEAKQQPETAVKNVSTPPPRKTNSNSSVKPPQPPDKASSKLKEESAGPTEKIPDKNVDTGTTDNNTLSSNDKNETANNAAAVKSQKDKSQKDVKASSDDKSKSSAPTVKTQKDAKISDKDGQKSATVAGRRKRVMAVPNLGRRRQGAATTGKPVAAVTEKESTPGNEEKKEDSGQKQFQEPPPVQRVSEPFSSKPPARHLPPLVIPRRRLDSTSSVDGRDGSERPLTIPHRERRVSGMYTPNIQPERRREKEQEEEEGPAKRRQRHNQSKPPDKNRMTMADLIYYNPKFNMMKSTEEKAKKLKEKKKQVRQDVDVTSERDQEEEREEEMLEEEGSQDPPPAEEDPADDSLLVPQVRVAEDGTIVLNEQTLTVSTPAKKAGSDSDIIREDESNTTYSSFRKKVPQTQAWNMKETIKFYKALSTVGTDFTLMAAMLPKRTRAQLKAKFKKEEKQNRNLVDRALSLRQEFDQSIFDQSDSDSEDEKKRRRKDQASRRGKGRPRGAENDETYGQSGGKRKALGERDGEAVRPSPLTASPKNAAGFPGYSSARPDVSRDDDEAGTRREQTEDADDENEDEETKIVRMLKGPTRAGRQPKRVQTFSINVEPTKKRPRPPTVVNRASPIGSPPRFSPGQGAVGSSPRKRWLYIPGETGPRTAERGLQSPRREQESEPEMVETVMIQSPVRFEPSETQHPIIQGTALNGSVVVGDVEELVFTDDEGNRTATDSGATQYHLVIPVVDTSSGGERTVSVVVPTSSVSQSGQQTVSVVVPTSSVSHNTSPSRQQTVSVVVPSSNSAHNTSLDGNTSGGSERLSLSFVTGEHLTARDILEQMQMEGRRGEEQEEEEEVPVVIGEEMITEIVTEMAKEQPDADSTAEKPAAGLEAES</sequence>